<comment type="subcellular location">
    <subcellularLocation>
        <location evidence="1 12">Nucleus</location>
        <location evidence="1 12">Nucleolus</location>
    </subcellularLocation>
</comment>
<dbReference type="GO" id="GO:0000462">
    <property type="term" value="P:maturation of SSU-rRNA from tricistronic rRNA transcript (SSU-rRNA, 5.8S rRNA, LSU-rRNA)"/>
    <property type="evidence" value="ECO:0007669"/>
    <property type="project" value="TreeGrafter"/>
</dbReference>
<dbReference type="OrthoDB" id="31183at2759"/>
<organism evidence="15 16">
    <name type="scientific">Teratosphaeria nubilosa</name>
    <dbReference type="NCBI Taxonomy" id="161662"/>
    <lineage>
        <taxon>Eukaryota</taxon>
        <taxon>Fungi</taxon>
        <taxon>Dikarya</taxon>
        <taxon>Ascomycota</taxon>
        <taxon>Pezizomycotina</taxon>
        <taxon>Dothideomycetes</taxon>
        <taxon>Dothideomycetidae</taxon>
        <taxon>Mycosphaerellales</taxon>
        <taxon>Teratosphaeriaceae</taxon>
        <taxon>Teratosphaeria</taxon>
    </lineage>
</organism>
<dbReference type="Proteomes" id="UP000799436">
    <property type="component" value="Unassembled WGS sequence"/>
</dbReference>
<comment type="similarity">
    <text evidence="2 12">Belongs to the HEATR1/UTP10 family.</text>
</comment>
<protein>
    <recommendedName>
        <fullName evidence="4 12">U3 small nucleolar RNA-associated protein 10</fullName>
    </recommendedName>
</protein>
<feature type="compositionally biased region" description="Polar residues" evidence="13">
    <location>
        <begin position="884"/>
        <end position="893"/>
    </location>
</feature>
<evidence type="ECO:0000256" key="3">
    <source>
        <dbReference type="ARBA" id="ARBA00011399"/>
    </source>
</evidence>
<name>A0A6G1LDH8_9PEZI</name>
<keyword evidence="5 12" id="KW-0690">Ribosome biogenesis</keyword>
<dbReference type="Pfam" id="PF08146">
    <property type="entry name" value="BP28CT"/>
    <property type="match status" value="1"/>
</dbReference>
<dbReference type="InterPro" id="IPR021133">
    <property type="entry name" value="HEAT_type_2"/>
</dbReference>
<comment type="function">
    <text evidence="10">Involved in nucleolar processing of pre-18S ribosomal RNA. Involved in ribosome biosynthesis.</text>
</comment>
<dbReference type="InterPro" id="IPR012954">
    <property type="entry name" value="BP28_C_dom"/>
</dbReference>
<feature type="region of interest" description="Disordered" evidence="13">
    <location>
        <begin position="873"/>
        <end position="893"/>
    </location>
</feature>
<dbReference type="Gene3D" id="1.25.10.10">
    <property type="entry name" value="Leucine-rich Repeat Variant"/>
    <property type="match status" value="2"/>
</dbReference>
<comment type="subunit">
    <text evidence="3 12">Component of the ribosomal small subunit (SSU) processome.</text>
</comment>
<gene>
    <name evidence="15" type="ORF">EJ03DRAFT_325984</name>
</gene>
<evidence type="ECO:0000256" key="10">
    <source>
        <dbReference type="ARBA" id="ARBA00025076"/>
    </source>
</evidence>
<dbReference type="GO" id="GO:0032040">
    <property type="term" value="C:small-subunit processome"/>
    <property type="evidence" value="ECO:0007669"/>
    <property type="project" value="TreeGrafter"/>
</dbReference>
<reference evidence="15" key="1">
    <citation type="journal article" date="2020" name="Stud. Mycol.">
        <title>101 Dothideomycetes genomes: a test case for predicting lifestyles and emergence of pathogens.</title>
        <authorList>
            <person name="Haridas S."/>
            <person name="Albert R."/>
            <person name="Binder M."/>
            <person name="Bloem J."/>
            <person name="Labutti K."/>
            <person name="Salamov A."/>
            <person name="Andreopoulos B."/>
            <person name="Baker S."/>
            <person name="Barry K."/>
            <person name="Bills G."/>
            <person name="Bluhm B."/>
            <person name="Cannon C."/>
            <person name="Castanera R."/>
            <person name="Culley D."/>
            <person name="Daum C."/>
            <person name="Ezra D."/>
            <person name="Gonzalez J."/>
            <person name="Henrissat B."/>
            <person name="Kuo A."/>
            <person name="Liang C."/>
            <person name="Lipzen A."/>
            <person name="Lutzoni F."/>
            <person name="Magnuson J."/>
            <person name="Mondo S."/>
            <person name="Nolan M."/>
            <person name="Ohm R."/>
            <person name="Pangilinan J."/>
            <person name="Park H.-J."/>
            <person name="Ramirez L."/>
            <person name="Alfaro M."/>
            <person name="Sun H."/>
            <person name="Tritt A."/>
            <person name="Yoshinaga Y."/>
            <person name="Zwiers L.-H."/>
            <person name="Turgeon B."/>
            <person name="Goodwin S."/>
            <person name="Spatafora J."/>
            <person name="Crous P."/>
            <person name="Grigoriev I."/>
        </authorList>
    </citation>
    <scope>NUCLEOTIDE SEQUENCE</scope>
    <source>
        <strain evidence="15">CBS 116005</strain>
    </source>
</reference>
<accession>A0A6G1LDH8</accession>
<dbReference type="InterPro" id="IPR022125">
    <property type="entry name" value="U3snoRNP10_N"/>
</dbReference>
<proteinExistence type="inferred from homology"/>
<evidence type="ECO:0000256" key="13">
    <source>
        <dbReference type="SAM" id="MobiDB-lite"/>
    </source>
</evidence>
<evidence type="ECO:0000256" key="11">
    <source>
        <dbReference type="PROSITE-ProRule" id="PRU00103"/>
    </source>
</evidence>
<keyword evidence="9 12" id="KW-0687">Ribonucleoprotein</keyword>
<evidence type="ECO:0000259" key="14">
    <source>
        <dbReference type="SMART" id="SM01036"/>
    </source>
</evidence>
<evidence type="ECO:0000256" key="12">
    <source>
        <dbReference type="RuleBase" id="RU367065"/>
    </source>
</evidence>
<keyword evidence="6 12" id="KW-0698">rRNA processing</keyword>
<dbReference type="GO" id="GO:0030686">
    <property type="term" value="C:90S preribosome"/>
    <property type="evidence" value="ECO:0007669"/>
    <property type="project" value="TreeGrafter"/>
</dbReference>
<keyword evidence="16" id="KW-1185">Reference proteome</keyword>
<evidence type="ECO:0000256" key="1">
    <source>
        <dbReference type="ARBA" id="ARBA00004604"/>
    </source>
</evidence>
<dbReference type="SUPFAM" id="SSF48371">
    <property type="entry name" value="ARM repeat"/>
    <property type="match status" value="3"/>
</dbReference>
<dbReference type="Pfam" id="PF23243">
    <property type="entry name" value="HEAT_HEATR1"/>
    <property type="match status" value="1"/>
</dbReference>
<dbReference type="GO" id="GO:0030515">
    <property type="term" value="F:snoRNA binding"/>
    <property type="evidence" value="ECO:0007669"/>
    <property type="project" value="TreeGrafter"/>
</dbReference>
<feature type="domain" description="BP28 C-terminal" evidence="14">
    <location>
        <begin position="1504"/>
        <end position="1650"/>
    </location>
</feature>
<dbReference type="InterPro" id="IPR016024">
    <property type="entry name" value="ARM-type_fold"/>
</dbReference>
<dbReference type="InterPro" id="IPR011989">
    <property type="entry name" value="ARM-like"/>
</dbReference>
<evidence type="ECO:0000256" key="5">
    <source>
        <dbReference type="ARBA" id="ARBA00022517"/>
    </source>
</evidence>
<sequence>MATALQQQLAVIAANSTHQLDLKAEKTRHSKSLLFEPRDAATQSFDTIYQICYEGFEELCMLDARFRPFAGNIFSEQSKNEDRTQMTAQENKELDKTVDSFLGLVGGRLLLKPALKAVEWLVRRFRVQEYSAEAILMTFLPYHTSHIFPTLLSILPDQLPATFRWLHPYVASLQSPPRHAVLGAAISNKGFFAAFSQYTLRVAKARHQSAVLIGFWASITAQAVNGMIDSTRSGRDEIRKQREEDLLLRTLPILQSALSINGVQELYLGACMILTILATKASLEDKTLDAMIEAIARPWTSDTVEDGLICLAVIMEEKGHATLPRSVLRAILNADGAIAMIERLSEGHRTGKLVLALILGCVDARVVESITDAPQTAQRLLKSQQISETHMVYLVENLLNGLHPTSKTIESDAGFQLLVQMSDATAAAFAIKQIAQRKNIDLQQLSPDLTLSLPDPKTQVGEPATDAMEIDQIATAEPEDISPLMKKLPALDGEQHTFLDASLTDVFEQYLGAFCTANASEANLKRFKKAKCLQKAKSVQSPRYLTFLARAWTTCSRIAARLRAIGLATSEIQALAKDTEWDFQALLPYVLTALADESQAVRRAAAQLILAIFRAYGIAEGKDKIGKDVKIWCADTVYPAGAGKPHQLSSQDAVELVAAAVVPALEACMLDREHISRALAESLDGKELKQSMRSEICLYLGSHAATTPALRVKLQLLATLSRTGKIASDARKTVLLPIVKHWVKMPSKQIEKHCLQERVSHCELDRRVVGSLSHRSADELQTLKSLANGQLESRDEIQQLAFEHLRHLWPAMKSPSQVALVDFLLDITVGDDTIETAEATQANALDILRNLSFSTEVLVHLVESLPNATALQDQPLSAKKRRTSSTAGESAQLTKEATAKLNAMIRRTTVVLELLDASKPGQHPELLKGLFHLLAELHHFKTLLGSPLVYLQGLLMSCLLTVVNALKGTRPEDIDTSVVRADLIVETVRTTTSSQVHNTALLLIGSLASWEPELVLHSIMPLFTFMSTTLLRQSDEYSAHVTDQTVARIVPPLAESLKRRGQDLVSGAAELLLSFTAAFEHIPLHRRAGLFQHLVQTLGPEESLFAIIAMLAERHPDDHRIQPFVSDLMAHFPVATQMKALKQYLDLVFDTLSPRPKLSKAILGVGEKDAALINEIVDNLLETFGDLLQNTNLRKQISKEFAKGSAVADRLRKLYAQMLEQTMQLGRNIATNTSLKSTVDTVLAALLRLTPTKDFIDSSAELIQAGSNETRGQVFNALEARVSQAKRGDEVLQQTFLEILPGCCLFIDEKYPVDVRRAAITCIDQIVEKYGKRDRATALAAAKAVSGAAGLNSDHNALRVSSILCLTSMVEVLGDEFIPLLPPVLSKVLEYGELTLAASSVNVALQNAVYTFATQVLDSIAWMFSTQYLDRAMHLAGKSAVNEASIIWHGSAAESFCKLAPKKLGAQELFGCVDRTLEDVCNLGAEAANVLLNLLEDAVVHHSKAIITKNTSNLFSILLKAFDLRRTKSEDNTFDEGVFTRVDQIAMAMVLKLNDATFNPFFTRLVEWASNSLSKKDTRGRVLRSTSLFGFTYHFFEQLKMVVTRYASYLLEPAAEWLNTIDATKEYEQNLLRVLLSTLTSSFEHDQDQYWQTPAHLDAIASPLISGLSLAHTSPDLVTAHLIPAIAKLAGTTRSPEHHKNMNTQIMQFLRHDDAAVRLAAVRCEIAITREVVVDWLSNLAEMIPYISELQEDDDGQVENTTLEWVKEIEGITGESLQAMLT</sequence>
<evidence type="ECO:0000256" key="4">
    <source>
        <dbReference type="ARBA" id="ARBA00015399"/>
    </source>
</evidence>
<dbReference type="InterPro" id="IPR000357">
    <property type="entry name" value="HEAT"/>
</dbReference>
<dbReference type="SMART" id="SM01036">
    <property type="entry name" value="BP28CT"/>
    <property type="match status" value="1"/>
</dbReference>
<dbReference type="GO" id="GO:0034455">
    <property type="term" value="C:t-UTP complex"/>
    <property type="evidence" value="ECO:0007669"/>
    <property type="project" value="TreeGrafter"/>
</dbReference>
<dbReference type="InterPro" id="IPR040191">
    <property type="entry name" value="UTP10"/>
</dbReference>
<evidence type="ECO:0000256" key="8">
    <source>
        <dbReference type="ARBA" id="ARBA00023242"/>
    </source>
</evidence>
<dbReference type="Pfam" id="PF12397">
    <property type="entry name" value="U3snoRNP10"/>
    <property type="match status" value="1"/>
</dbReference>
<evidence type="ECO:0000256" key="9">
    <source>
        <dbReference type="ARBA" id="ARBA00023274"/>
    </source>
</evidence>
<evidence type="ECO:0000313" key="16">
    <source>
        <dbReference type="Proteomes" id="UP000799436"/>
    </source>
</evidence>
<dbReference type="PROSITE" id="PS50077">
    <property type="entry name" value="HEAT_REPEAT"/>
    <property type="match status" value="1"/>
</dbReference>
<evidence type="ECO:0000256" key="2">
    <source>
        <dbReference type="ARBA" id="ARBA00010559"/>
    </source>
</evidence>
<dbReference type="PANTHER" id="PTHR13457:SF1">
    <property type="entry name" value="HEAT REPEAT-CONTAINING PROTEIN 1"/>
    <property type="match status" value="1"/>
</dbReference>
<dbReference type="EMBL" id="ML995822">
    <property type="protein sequence ID" value="KAF2770906.1"/>
    <property type="molecule type" value="Genomic_DNA"/>
</dbReference>
<keyword evidence="8 12" id="KW-0539">Nucleus</keyword>
<feature type="repeat" description="HEAT" evidence="11">
    <location>
        <begin position="586"/>
        <end position="624"/>
    </location>
</feature>
<dbReference type="InterPro" id="IPR056473">
    <property type="entry name" value="HEAT_Utp10/HEAT1"/>
</dbReference>
<evidence type="ECO:0000256" key="7">
    <source>
        <dbReference type="ARBA" id="ARBA00022737"/>
    </source>
</evidence>
<dbReference type="GO" id="GO:0045943">
    <property type="term" value="P:positive regulation of transcription by RNA polymerase I"/>
    <property type="evidence" value="ECO:0007669"/>
    <property type="project" value="TreeGrafter"/>
</dbReference>
<dbReference type="PANTHER" id="PTHR13457">
    <property type="entry name" value="BAP28"/>
    <property type="match status" value="1"/>
</dbReference>
<evidence type="ECO:0000313" key="15">
    <source>
        <dbReference type="EMBL" id="KAF2770906.1"/>
    </source>
</evidence>
<dbReference type="Pfam" id="PF02985">
    <property type="entry name" value="HEAT"/>
    <property type="match status" value="1"/>
</dbReference>
<keyword evidence="7" id="KW-0677">Repeat</keyword>
<evidence type="ECO:0000256" key="6">
    <source>
        <dbReference type="ARBA" id="ARBA00022552"/>
    </source>
</evidence>